<organism evidence="1 2">
    <name type="scientific">Vibrio phage JA-1</name>
    <dbReference type="NCBI Taxonomy" id="1283071"/>
    <lineage>
        <taxon>Viruses</taxon>
        <taxon>Duplodnaviria</taxon>
        <taxon>Heunggongvirae</taxon>
        <taxon>Uroviricota</taxon>
        <taxon>Caudoviricetes</taxon>
        <taxon>Schitoviridae</taxon>
        <taxon>Pacinivirus</taxon>
        <taxon>Pacinivirus VCO139</taxon>
    </lineage>
</organism>
<name>R9R4B1_9CAUD</name>
<gene>
    <name evidence="1" type="ORF">JA1_0026</name>
</gene>
<dbReference type="GeneID" id="16194903"/>
<dbReference type="KEGG" id="vg:16194903"/>
<dbReference type="EMBL" id="KC438282">
    <property type="protein sequence ID" value="AGI61779.1"/>
    <property type="molecule type" value="Genomic_DNA"/>
</dbReference>
<protein>
    <submittedName>
        <fullName evidence="1">Uncharacterized protein</fullName>
    </submittedName>
</protein>
<dbReference type="Proteomes" id="UP000014320">
    <property type="component" value="Segment"/>
</dbReference>
<dbReference type="RefSeq" id="YP_008126788.1">
    <property type="nucleotide sequence ID" value="NC_021540.1"/>
</dbReference>
<evidence type="ECO:0000313" key="2">
    <source>
        <dbReference type="Proteomes" id="UP000014320"/>
    </source>
</evidence>
<dbReference type="OrthoDB" id="31473at10239"/>
<reference evidence="1 2" key="1">
    <citation type="journal article" date="2013" name="Virol. J.">
        <title>Whole genome sequencing and comparative genomic analyses of two Vibrio cholerae O139 Bengal-specific Podoviruses to other N4-like phages reveal extensive genetic diversity.</title>
        <authorList>
            <person name="Fouts D.E."/>
            <person name="Klumpp J."/>
            <person name="Bishop-Lilly K.A."/>
            <person name="Rajavel M."/>
            <person name="Willner K.M."/>
            <person name="Butani A."/>
            <person name="Henry M."/>
            <person name="Biswas B."/>
            <person name="Li M."/>
            <person name="Albert M.J."/>
            <person name="Loessner M.J."/>
            <person name="Calendar R."/>
            <person name="Sozhamannan S."/>
        </authorList>
    </citation>
    <scope>NUCLEOTIDE SEQUENCE [LARGE SCALE GENOMIC DNA]</scope>
</reference>
<proteinExistence type="predicted"/>
<accession>R9R4B1</accession>
<evidence type="ECO:0000313" key="1">
    <source>
        <dbReference type="EMBL" id="AGI61779.1"/>
    </source>
</evidence>
<sequence length="132" mass="15415">MLTISSNDLYDETGSITNTYDCTTKTIVVDTSIDFSISSEVYNSYKEKFFDNYCFNMGKIYYSSTYLQQAWLKHTYSTIIYVIRHPLVPRTVYNISYDDCIAKIEPNLIDLSADEFERIKQVQQLKYKASSQ</sequence>